<dbReference type="Gene3D" id="3.40.50.10420">
    <property type="entry name" value="NagB/RpiA/CoA transferase-like"/>
    <property type="match status" value="1"/>
</dbReference>
<evidence type="ECO:0000313" key="3">
    <source>
        <dbReference type="Proteomes" id="UP001223978"/>
    </source>
</evidence>
<dbReference type="PANTHER" id="PTHR43682">
    <property type="entry name" value="LACTATE UTILIZATION PROTEIN C"/>
    <property type="match status" value="1"/>
</dbReference>
<dbReference type="Proteomes" id="UP001223978">
    <property type="component" value="Unassembled WGS sequence"/>
</dbReference>
<name>A0ABT6SLA1_9ACTN</name>
<sequence length="213" mass="22605">MTDKTGARETVLGRIRDALALAPKPDEQVERAYRTGRTLPAEERLDLLVDRLVDYKAVVHPCTAATTASTIARVLAARGARTVGVPAGLDRSWLAGFDGTVREDSPDVPAPRLNDLDGVVTASAVTCAETGTLFLDGSPDQGRRALSLVPDLHVCVVDLSTVEVGVPEALARLVPERPTTLISGPSATSDIELERVEGVHGPRTLDVVIRTDV</sequence>
<dbReference type="RefSeq" id="WP_282546847.1">
    <property type="nucleotide sequence ID" value="NZ_JASCIQ010000056.1"/>
</dbReference>
<comment type="caution">
    <text evidence="2">The sequence shown here is derived from an EMBL/GenBank/DDBJ whole genome shotgun (WGS) entry which is preliminary data.</text>
</comment>
<dbReference type="InterPro" id="IPR003741">
    <property type="entry name" value="LUD_dom"/>
</dbReference>
<feature type="domain" description="LUD" evidence="1">
    <location>
        <begin position="114"/>
        <end position="209"/>
    </location>
</feature>
<protein>
    <submittedName>
        <fullName evidence="2">LUD domain-containing protein</fullName>
    </submittedName>
</protein>
<proteinExistence type="predicted"/>
<dbReference type="SUPFAM" id="SSF100950">
    <property type="entry name" value="NagB/RpiA/CoA transferase-like"/>
    <property type="match status" value="1"/>
</dbReference>
<dbReference type="EMBL" id="JASCIQ010000056">
    <property type="protein sequence ID" value="MDI3408970.1"/>
    <property type="molecule type" value="Genomic_DNA"/>
</dbReference>
<dbReference type="InterPro" id="IPR024185">
    <property type="entry name" value="FTHF_cligase-like_sf"/>
</dbReference>
<dbReference type="Pfam" id="PF02589">
    <property type="entry name" value="LUD_dom"/>
    <property type="match status" value="1"/>
</dbReference>
<dbReference type="PANTHER" id="PTHR43682:SF1">
    <property type="entry name" value="LACTATE UTILIZATION PROTEIN C"/>
    <property type="match status" value="1"/>
</dbReference>
<organism evidence="2 3">
    <name type="scientific">Streptomyces cavernicola</name>
    <dbReference type="NCBI Taxonomy" id="3043613"/>
    <lineage>
        <taxon>Bacteria</taxon>
        <taxon>Bacillati</taxon>
        <taxon>Actinomycetota</taxon>
        <taxon>Actinomycetes</taxon>
        <taxon>Kitasatosporales</taxon>
        <taxon>Streptomycetaceae</taxon>
        <taxon>Streptomyces</taxon>
    </lineage>
</organism>
<evidence type="ECO:0000313" key="2">
    <source>
        <dbReference type="EMBL" id="MDI3408970.1"/>
    </source>
</evidence>
<dbReference type="InterPro" id="IPR037171">
    <property type="entry name" value="NagB/RpiA_transferase-like"/>
</dbReference>
<keyword evidence="3" id="KW-1185">Reference proteome</keyword>
<gene>
    <name evidence="2" type="ORF">QIS96_34790</name>
</gene>
<accession>A0ABT6SLA1</accession>
<evidence type="ECO:0000259" key="1">
    <source>
        <dbReference type="Pfam" id="PF02589"/>
    </source>
</evidence>
<reference evidence="2 3" key="1">
    <citation type="submission" date="2023-05" db="EMBL/GenBank/DDBJ databases">
        <title>Draft genome sequence of Streptomyces sp. B-S-A6 isolated from a cave soil in Thailand.</title>
        <authorList>
            <person name="Chamroensaksri N."/>
            <person name="Muangham S."/>
        </authorList>
    </citation>
    <scope>NUCLEOTIDE SEQUENCE [LARGE SCALE GENOMIC DNA]</scope>
    <source>
        <strain evidence="2 3">B-S-A6</strain>
    </source>
</reference>